<gene>
    <name evidence="3" type="ORF">ACTOB_005150</name>
</gene>
<dbReference type="SUPFAM" id="SSF63829">
    <property type="entry name" value="Calcium-dependent phosphotriesterase"/>
    <property type="match status" value="1"/>
</dbReference>
<keyword evidence="2" id="KW-1133">Transmembrane helix</keyword>
<feature type="transmembrane region" description="Helical" evidence="2">
    <location>
        <begin position="321"/>
        <end position="341"/>
    </location>
</feature>
<name>A0ABY8W9X9_9ACTN</name>
<evidence type="ECO:0000256" key="2">
    <source>
        <dbReference type="SAM" id="Phobius"/>
    </source>
</evidence>
<sequence length="346" mass="35919">MRQPVGGGRVVEWGMLLAPMLAAAVAAGPVCQVDDKRLDEVSGLVATDAGYVMVNDGADEASHRKIFYLRPDCSLRRTVSYPSRPRDTEDLQLGRDGTLWVADIGDNGQNRDTVALWRLAPGASKPKLFRLSYPDGAHDAEALLIGADGTPVVVTKTPGSAGIYVPEGALRSGGTTPLRAAGSVSVPMTTTSNPFSLPGRLVITGAASSPDGSRVVLRTYADAFEYDVSGGDVVKALTTGTPRQVALPDEPQGESVAYTADGTALLTISEGSKPTLFRHPLPAAPSPAAAGSSASPAAASSPAGKQPRTVVKAADDRPNRLPILLVVLAGTAVILAAAVLLRRRRR</sequence>
<evidence type="ECO:0000313" key="4">
    <source>
        <dbReference type="Proteomes" id="UP001240150"/>
    </source>
</evidence>
<dbReference type="RefSeq" id="WP_284914387.1">
    <property type="nucleotide sequence ID" value="NZ_CP126980.1"/>
</dbReference>
<evidence type="ECO:0000313" key="3">
    <source>
        <dbReference type="EMBL" id="WIM93179.1"/>
    </source>
</evidence>
<feature type="compositionally biased region" description="Low complexity" evidence="1">
    <location>
        <begin position="286"/>
        <end position="304"/>
    </location>
</feature>
<reference evidence="3 4" key="1">
    <citation type="submission" date="2023-06" db="EMBL/GenBank/DDBJ databases">
        <authorList>
            <person name="Yushchuk O."/>
            <person name="Binda E."/>
            <person name="Ruckert-Reed C."/>
            <person name="Fedorenko V."/>
            <person name="Kalinowski J."/>
            <person name="Marinelli F."/>
        </authorList>
    </citation>
    <scope>NUCLEOTIDE SEQUENCE [LARGE SCALE GENOMIC DNA]</scope>
    <source>
        <strain evidence="3 4">NRRL 3884</strain>
    </source>
</reference>
<dbReference type="EMBL" id="CP126980">
    <property type="protein sequence ID" value="WIM93179.1"/>
    <property type="molecule type" value="Genomic_DNA"/>
</dbReference>
<protein>
    <recommendedName>
        <fullName evidence="5">Esterase-like activity of phytase family protein</fullName>
    </recommendedName>
</protein>
<organism evidence="3 4">
    <name type="scientific">Actinoplanes oblitus</name>
    <dbReference type="NCBI Taxonomy" id="3040509"/>
    <lineage>
        <taxon>Bacteria</taxon>
        <taxon>Bacillati</taxon>
        <taxon>Actinomycetota</taxon>
        <taxon>Actinomycetes</taxon>
        <taxon>Micromonosporales</taxon>
        <taxon>Micromonosporaceae</taxon>
        <taxon>Actinoplanes</taxon>
    </lineage>
</organism>
<keyword evidence="2" id="KW-0472">Membrane</keyword>
<feature type="region of interest" description="Disordered" evidence="1">
    <location>
        <begin position="276"/>
        <end position="313"/>
    </location>
</feature>
<keyword evidence="2" id="KW-0812">Transmembrane</keyword>
<evidence type="ECO:0008006" key="5">
    <source>
        <dbReference type="Google" id="ProtNLM"/>
    </source>
</evidence>
<accession>A0ABY8W9X9</accession>
<proteinExistence type="predicted"/>
<dbReference type="Proteomes" id="UP001240150">
    <property type="component" value="Chromosome"/>
</dbReference>
<keyword evidence="4" id="KW-1185">Reference proteome</keyword>
<evidence type="ECO:0000256" key="1">
    <source>
        <dbReference type="SAM" id="MobiDB-lite"/>
    </source>
</evidence>